<reference evidence="16" key="1">
    <citation type="submission" date="2019-04" db="EMBL/GenBank/DDBJ databases">
        <authorList>
            <person name="Brambilla D."/>
        </authorList>
    </citation>
    <scope>NUCLEOTIDE SEQUENCE</scope>
    <source>
        <strain evidence="16">BAL1</strain>
    </source>
</reference>
<dbReference type="GO" id="GO:0051082">
    <property type="term" value="F:unfolded protein binding"/>
    <property type="evidence" value="ECO:0007669"/>
    <property type="project" value="InterPro"/>
</dbReference>
<name>A0A486XWD9_9GAMM</name>
<keyword evidence="12" id="KW-0143">Chaperone</keyword>
<keyword evidence="8" id="KW-0442">Lipid degradation</keyword>
<evidence type="ECO:0000256" key="4">
    <source>
        <dbReference type="ARBA" id="ARBA00019692"/>
    </source>
</evidence>
<evidence type="ECO:0000256" key="15">
    <source>
        <dbReference type="ARBA" id="ARBA00033028"/>
    </source>
</evidence>
<evidence type="ECO:0000313" key="16">
    <source>
        <dbReference type="EMBL" id="VHO06069.1"/>
    </source>
</evidence>
<evidence type="ECO:0000256" key="13">
    <source>
        <dbReference type="ARBA" id="ARBA00030948"/>
    </source>
</evidence>
<keyword evidence="7" id="KW-0812">Transmembrane</keyword>
<dbReference type="GO" id="GO:0005886">
    <property type="term" value="C:plasma membrane"/>
    <property type="evidence" value="ECO:0007669"/>
    <property type="project" value="UniProtKB-SubCell"/>
</dbReference>
<keyword evidence="10" id="KW-0443">Lipid metabolism</keyword>
<dbReference type="EMBL" id="CAAJGR010000021">
    <property type="protein sequence ID" value="VHO06069.1"/>
    <property type="molecule type" value="Genomic_DNA"/>
</dbReference>
<protein>
    <recommendedName>
        <fullName evidence="4">Lipase chaperone</fullName>
    </recommendedName>
    <alternativeName>
        <fullName evidence="15">Lipase foldase</fullName>
    </alternativeName>
    <alternativeName>
        <fullName evidence="13">Lipase helper protein</fullName>
    </alternativeName>
    <alternativeName>
        <fullName evidence="14">Lipase modulator</fullName>
    </alternativeName>
</protein>
<evidence type="ECO:0000256" key="6">
    <source>
        <dbReference type="ARBA" id="ARBA00022519"/>
    </source>
</evidence>
<comment type="function">
    <text evidence="1">May be involved in the folding of the extracellular lipase during its passage through the periplasm.</text>
</comment>
<comment type="subcellular location">
    <subcellularLocation>
        <location evidence="2">Cell inner membrane</location>
        <topology evidence="2">Single-pass membrane protein</topology>
        <orientation evidence="2">Periplasmic side</orientation>
    </subcellularLocation>
</comment>
<organism evidence="16">
    <name type="scientific">Rheinheimera sp. BAL341</name>
    <dbReference type="NCBI Taxonomy" id="1708203"/>
    <lineage>
        <taxon>Bacteria</taxon>
        <taxon>Pseudomonadati</taxon>
        <taxon>Pseudomonadota</taxon>
        <taxon>Gammaproteobacteria</taxon>
        <taxon>Chromatiales</taxon>
        <taxon>Chromatiaceae</taxon>
        <taxon>Rheinheimera</taxon>
    </lineage>
</organism>
<dbReference type="SUPFAM" id="SSF158855">
    <property type="entry name" value="Lipase chaperone-like"/>
    <property type="match status" value="1"/>
</dbReference>
<evidence type="ECO:0000256" key="10">
    <source>
        <dbReference type="ARBA" id="ARBA00023098"/>
    </source>
</evidence>
<evidence type="ECO:0000256" key="7">
    <source>
        <dbReference type="ARBA" id="ARBA00022692"/>
    </source>
</evidence>
<dbReference type="InterPro" id="IPR004961">
    <property type="entry name" value="Lipase_chaperone"/>
</dbReference>
<comment type="similarity">
    <text evidence="3">Belongs to the lipase chaperone family.</text>
</comment>
<keyword evidence="9" id="KW-1133">Transmembrane helix</keyword>
<keyword evidence="6" id="KW-0997">Cell inner membrane</keyword>
<evidence type="ECO:0000256" key="11">
    <source>
        <dbReference type="ARBA" id="ARBA00023136"/>
    </source>
</evidence>
<evidence type="ECO:0000256" key="1">
    <source>
        <dbReference type="ARBA" id="ARBA00003280"/>
    </source>
</evidence>
<gene>
    <name evidence="16" type="ORF">BAL341_3129</name>
</gene>
<proteinExistence type="inferred from homology"/>
<evidence type="ECO:0000256" key="2">
    <source>
        <dbReference type="ARBA" id="ARBA00004383"/>
    </source>
</evidence>
<dbReference type="GO" id="GO:0016042">
    <property type="term" value="P:lipid catabolic process"/>
    <property type="evidence" value="ECO:0007669"/>
    <property type="project" value="UniProtKB-KW"/>
</dbReference>
<dbReference type="Pfam" id="PF03280">
    <property type="entry name" value="Lipase_chap"/>
    <property type="match status" value="1"/>
</dbReference>
<evidence type="ECO:0000256" key="3">
    <source>
        <dbReference type="ARBA" id="ARBA00010358"/>
    </source>
</evidence>
<evidence type="ECO:0000256" key="9">
    <source>
        <dbReference type="ARBA" id="ARBA00022989"/>
    </source>
</evidence>
<sequence>MMKKWLALIAITALGSTLLWLYADSSTQNDIGVALPLSQSPAINSGSDTTMAGKIPSLHPAAEQADERVTGIQQRLKAEIQAALQQMQTHTKEQNLQQWLHQFWVNCQKVGPEQCQQTLAQYQQQLSAEQAAWLQQLLAQYHDYQQLLGELVMDNSLDKPTQYDEVKKLRQRLFADDYDSLFGREEQWAAQRFAYGQLLAQRDQLNAAQRLDALFAQQQQLPPELQPLFSADLLYQQALDMLTDLPGDERMRWQAQLRQRYFGADAEQVAQHEANQSSQLQQRQLYLQQRALLQQKYTNLKQQLLDSNASAGQLQQWQQDYSAALALLRQQHFSQ</sequence>
<evidence type="ECO:0000256" key="5">
    <source>
        <dbReference type="ARBA" id="ARBA00022475"/>
    </source>
</evidence>
<evidence type="ECO:0000256" key="14">
    <source>
        <dbReference type="ARBA" id="ARBA00031542"/>
    </source>
</evidence>
<evidence type="ECO:0000256" key="8">
    <source>
        <dbReference type="ARBA" id="ARBA00022963"/>
    </source>
</evidence>
<keyword evidence="11" id="KW-0472">Membrane</keyword>
<accession>A0A486XWD9</accession>
<keyword evidence="5" id="KW-1003">Cell membrane</keyword>
<dbReference type="GO" id="GO:0006457">
    <property type="term" value="P:protein folding"/>
    <property type="evidence" value="ECO:0007669"/>
    <property type="project" value="InterPro"/>
</dbReference>
<dbReference type="AlphaFoldDB" id="A0A486XWD9"/>
<evidence type="ECO:0000256" key="12">
    <source>
        <dbReference type="ARBA" id="ARBA00023186"/>
    </source>
</evidence>